<accession>A0A512MC24</accession>
<organism evidence="2 3">
    <name type="scientific">Brevifollis gellanilyticus</name>
    <dbReference type="NCBI Taxonomy" id="748831"/>
    <lineage>
        <taxon>Bacteria</taxon>
        <taxon>Pseudomonadati</taxon>
        <taxon>Verrucomicrobiota</taxon>
        <taxon>Verrucomicrobiia</taxon>
        <taxon>Verrucomicrobiales</taxon>
        <taxon>Verrucomicrobiaceae</taxon>
    </lineage>
</organism>
<gene>
    <name evidence="2" type="ORF">BGE01nite_35740</name>
</gene>
<evidence type="ECO:0000256" key="1">
    <source>
        <dbReference type="SAM" id="Coils"/>
    </source>
</evidence>
<keyword evidence="3" id="KW-1185">Reference proteome</keyword>
<dbReference type="OrthoDB" id="188389at2"/>
<feature type="coiled-coil region" evidence="1">
    <location>
        <begin position="212"/>
        <end position="243"/>
    </location>
</feature>
<keyword evidence="1" id="KW-0175">Coiled coil</keyword>
<dbReference type="EMBL" id="BKAG01000027">
    <property type="protein sequence ID" value="GEP44283.1"/>
    <property type="molecule type" value="Genomic_DNA"/>
</dbReference>
<dbReference type="AlphaFoldDB" id="A0A512MC24"/>
<protein>
    <submittedName>
        <fullName evidence="2">Uncharacterized protein</fullName>
    </submittedName>
</protein>
<dbReference type="RefSeq" id="WP_146852080.1">
    <property type="nucleotide sequence ID" value="NZ_BKAG01000027.1"/>
</dbReference>
<name>A0A512MC24_9BACT</name>
<evidence type="ECO:0000313" key="3">
    <source>
        <dbReference type="Proteomes" id="UP000321577"/>
    </source>
</evidence>
<proteinExistence type="predicted"/>
<sequence length="473" mass="52977">MSRLFLLFFLYAGLAAVWVWRLQPADTAVAQDPQRTPRLERLSKYLIKCPPSVAKRILMSIVTLEDERLALVDAWLSLPPMQQLRELTVRESAMLKKAGTLRDSLLLGWLGQEDSVIITKEAHLMIAASGGRLDDQMRLYAFEVLADRARREGDLESAMMILDRAAELPRSGWSITLTYVQIARSREMHSAALAAITDWLKKAGEAAPAKHLDEARELQVQLLVRLNRAEEALDLQLQRLQALPKDAPVPEAILGRALISARACHEQIKILPWLERLLACFPDHSVKPEELLTRADLDDNYLHWLHEYAAIVDRELPPAQAFEACLRLAATGERGALARICALAENAKALPAATSFLHQALSQPTLRPAVLDLAQQDALARRIVTEALRKAPENRDLQFAATLAEAAATPASATVLWQSYLRRFPQDAPAQRRLIQAHLTARQPDLALRVFDSFDPQHLTDADKHQREVLSQL</sequence>
<evidence type="ECO:0000313" key="2">
    <source>
        <dbReference type="EMBL" id="GEP44283.1"/>
    </source>
</evidence>
<comment type="caution">
    <text evidence="2">The sequence shown here is derived from an EMBL/GenBank/DDBJ whole genome shotgun (WGS) entry which is preliminary data.</text>
</comment>
<reference evidence="2 3" key="1">
    <citation type="submission" date="2019-07" db="EMBL/GenBank/DDBJ databases">
        <title>Whole genome shotgun sequence of Brevifollis gellanilyticus NBRC 108608.</title>
        <authorList>
            <person name="Hosoyama A."/>
            <person name="Uohara A."/>
            <person name="Ohji S."/>
            <person name="Ichikawa N."/>
        </authorList>
    </citation>
    <scope>NUCLEOTIDE SEQUENCE [LARGE SCALE GENOMIC DNA]</scope>
    <source>
        <strain evidence="2 3">NBRC 108608</strain>
    </source>
</reference>
<dbReference type="Proteomes" id="UP000321577">
    <property type="component" value="Unassembled WGS sequence"/>
</dbReference>